<gene>
    <name evidence="2" type="ORF">F2P81_021288</name>
</gene>
<organism evidence="2 3">
    <name type="scientific">Scophthalmus maximus</name>
    <name type="common">Turbot</name>
    <name type="synonym">Psetta maxima</name>
    <dbReference type="NCBI Taxonomy" id="52904"/>
    <lineage>
        <taxon>Eukaryota</taxon>
        <taxon>Metazoa</taxon>
        <taxon>Chordata</taxon>
        <taxon>Craniata</taxon>
        <taxon>Vertebrata</taxon>
        <taxon>Euteleostomi</taxon>
        <taxon>Actinopterygii</taxon>
        <taxon>Neopterygii</taxon>
        <taxon>Teleostei</taxon>
        <taxon>Neoteleostei</taxon>
        <taxon>Acanthomorphata</taxon>
        <taxon>Carangaria</taxon>
        <taxon>Pleuronectiformes</taxon>
        <taxon>Pleuronectoidei</taxon>
        <taxon>Scophthalmidae</taxon>
        <taxon>Scophthalmus</taxon>
    </lineage>
</organism>
<evidence type="ECO:0000313" key="3">
    <source>
        <dbReference type="Proteomes" id="UP000438429"/>
    </source>
</evidence>
<proteinExistence type="predicted"/>
<evidence type="ECO:0000256" key="1">
    <source>
        <dbReference type="SAM" id="MobiDB-lite"/>
    </source>
</evidence>
<comment type="caution">
    <text evidence="2">The sequence shown here is derived from an EMBL/GenBank/DDBJ whole genome shotgun (WGS) entry which is preliminary data.</text>
</comment>
<reference evidence="2 3" key="1">
    <citation type="submission" date="2019-06" db="EMBL/GenBank/DDBJ databases">
        <title>Draft genomes of female and male turbot (Scophthalmus maximus).</title>
        <authorList>
            <person name="Xu H."/>
            <person name="Xu X.-W."/>
            <person name="Shao C."/>
            <person name="Chen S."/>
        </authorList>
    </citation>
    <scope>NUCLEOTIDE SEQUENCE [LARGE SCALE GENOMIC DNA]</scope>
    <source>
        <strain evidence="2">Ysfricsl-2016a</strain>
        <tissue evidence="2">Blood</tissue>
    </source>
</reference>
<dbReference type="Proteomes" id="UP000438429">
    <property type="component" value="Unassembled WGS sequence"/>
</dbReference>
<feature type="compositionally biased region" description="Basic and acidic residues" evidence="1">
    <location>
        <begin position="49"/>
        <end position="64"/>
    </location>
</feature>
<dbReference type="EMBL" id="VEVO01000019">
    <property type="protein sequence ID" value="KAF0026551.1"/>
    <property type="molecule type" value="Genomic_DNA"/>
</dbReference>
<evidence type="ECO:0000313" key="2">
    <source>
        <dbReference type="EMBL" id="KAF0026551.1"/>
    </source>
</evidence>
<protein>
    <submittedName>
        <fullName evidence="2">Uncharacterized protein</fullName>
    </submittedName>
</protein>
<accession>A0A6A4S5Z4</accession>
<name>A0A6A4S5Z4_SCOMX</name>
<dbReference type="AlphaFoldDB" id="A0A6A4S5Z4"/>
<feature type="region of interest" description="Disordered" evidence="1">
    <location>
        <begin position="82"/>
        <end position="111"/>
    </location>
</feature>
<feature type="region of interest" description="Disordered" evidence="1">
    <location>
        <begin position="43"/>
        <end position="64"/>
    </location>
</feature>
<sequence length="111" mass="12111">MDQNTTFPANTSTAVNVTFYLSWPLVPLHLSEKRRLCSYKTETASGGVMDRRGRREERANVVEKKGSISGVTQCVSLGTTRVNQGSVRTRTEEERSALAAPLPSDAHGASE</sequence>